<proteinExistence type="predicted"/>
<organism evidence="2 3">
    <name type="scientific">Stylosanthes scabra</name>
    <dbReference type="NCBI Taxonomy" id="79078"/>
    <lineage>
        <taxon>Eukaryota</taxon>
        <taxon>Viridiplantae</taxon>
        <taxon>Streptophyta</taxon>
        <taxon>Embryophyta</taxon>
        <taxon>Tracheophyta</taxon>
        <taxon>Spermatophyta</taxon>
        <taxon>Magnoliopsida</taxon>
        <taxon>eudicotyledons</taxon>
        <taxon>Gunneridae</taxon>
        <taxon>Pentapetalae</taxon>
        <taxon>rosids</taxon>
        <taxon>fabids</taxon>
        <taxon>Fabales</taxon>
        <taxon>Fabaceae</taxon>
        <taxon>Papilionoideae</taxon>
        <taxon>50 kb inversion clade</taxon>
        <taxon>dalbergioids sensu lato</taxon>
        <taxon>Dalbergieae</taxon>
        <taxon>Pterocarpus clade</taxon>
        <taxon>Stylosanthes</taxon>
    </lineage>
</organism>
<comment type="caution">
    <text evidence="2">The sequence shown here is derived from an EMBL/GenBank/DDBJ whole genome shotgun (WGS) entry which is preliminary data.</text>
</comment>
<evidence type="ECO:0000313" key="3">
    <source>
        <dbReference type="Proteomes" id="UP001341840"/>
    </source>
</evidence>
<accession>A0ABU6SKQ8</accession>
<sequence length="127" mass="14311">MASKGKASARAPSTRARGSSSHQQPPLEIQLYETPEHAERAKILEDRKVIHEHTIKFPEGTDTFKERILVQFIMGPGVLNVPKFKGRCGYSDISRAYNKNELDMDEVLRVIGKEGATSYQPGPNRRF</sequence>
<evidence type="ECO:0000256" key="1">
    <source>
        <dbReference type="SAM" id="MobiDB-lite"/>
    </source>
</evidence>
<feature type="region of interest" description="Disordered" evidence="1">
    <location>
        <begin position="1"/>
        <end position="29"/>
    </location>
</feature>
<name>A0ABU6SKQ8_9FABA</name>
<reference evidence="2 3" key="1">
    <citation type="journal article" date="2023" name="Plants (Basel)">
        <title>Bridging the Gap: Combining Genomics and Transcriptomics Approaches to Understand Stylosanthes scabra, an Orphan Legume from the Brazilian Caatinga.</title>
        <authorList>
            <person name="Ferreira-Neto J.R.C."/>
            <person name="da Silva M.D."/>
            <person name="Binneck E."/>
            <person name="de Melo N.F."/>
            <person name="da Silva R.H."/>
            <person name="de Melo A.L.T.M."/>
            <person name="Pandolfi V."/>
            <person name="Bustamante F.O."/>
            <person name="Brasileiro-Vidal A.C."/>
            <person name="Benko-Iseppon A.M."/>
        </authorList>
    </citation>
    <scope>NUCLEOTIDE SEQUENCE [LARGE SCALE GENOMIC DNA]</scope>
    <source>
        <tissue evidence="2">Leaves</tissue>
    </source>
</reference>
<gene>
    <name evidence="2" type="ORF">PIB30_061046</name>
</gene>
<dbReference type="EMBL" id="JASCZI010060963">
    <property type="protein sequence ID" value="MED6137016.1"/>
    <property type="molecule type" value="Genomic_DNA"/>
</dbReference>
<dbReference type="Proteomes" id="UP001341840">
    <property type="component" value="Unassembled WGS sequence"/>
</dbReference>
<evidence type="ECO:0000313" key="2">
    <source>
        <dbReference type="EMBL" id="MED6137016.1"/>
    </source>
</evidence>
<keyword evidence="3" id="KW-1185">Reference proteome</keyword>
<protein>
    <submittedName>
        <fullName evidence="2">Uncharacterized protein</fullName>
    </submittedName>
</protein>